<evidence type="ECO:0000313" key="7">
    <source>
        <dbReference type="Proteomes" id="UP000030960"/>
    </source>
</evidence>
<dbReference type="AlphaFoldDB" id="A0A0B3S9Z4"/>
<keyword evidence="2 5" id="KW-0812">Transmembrane</keyword>
<dbReference type="GO" id="GO:0016020">
    <property type="term" value="C:membrane"/>
    <property type="evidence" value="ECO:0007669"/>
    <property type="project" value="UniProtKB-SubCell"/>
</dbReference>
<comment type="subcellular location">
    <subcellularLocation>
        <location evidence="1">Membrane</location>
        <topology evidence="1">Multi-pass membrane protein</topology>
    </subcellularLocation>
</comment>
<organism evidence="6 7">
    <name type="scientific">Mameliella alba</name>
    <dbReference type="NCBI Taxonomy" id="561184"/>
    <lineage>
        <taxon>Bacteria</taxon>
        <taxon>Pseudomonadati</taxon>
        <taxon>Pseudomonadota</taxon>
        <taxon>Alphaproteobacteria</taxon>
        <taxon>Rhodobacterales</taxon>
        <taxon>Roseobacteraceae</taxon>
        <taxon>Mameliella</taxon>
    </lineage>
</organism>
<protein>
    <submittedName>
        <fullName evidence="6">Hly-III family protein</fullName>
    </submittedName>
</protein>
<dbReference type="STRING" id="561184.SAMN05216376_106219"/>
<evidence type="ECO:0000313" key="6">
    <source>
        <dbReference type="EMBL" id="KHQ53471.1"/>
    </source>
</evidence>
<evidence type="ECO:0000256" key="2">
    <source>
        <dbReference type="ARBA" id="ARBA00022692"/>
    </source>
</evidence>
<feature type="transmembrane region" description="Helical" evidence="5">
    <location>
        <begin position="144"/>
        <end position="162"/>
    </location>
</feature>
<feature type="transmembrane region" description="Helical" evidence="5">
    <location>
        <begin position="29"/>
        <end position="52"/>
    </location>
</feature>
<feature type="transmembrane region" description="Helical" evidence="5">
    <location>
        <begin position="168"/>
        <end position="190"/>
    </location>
</feature>
<evidence type="ECO:0000256" key="4">
    <source>
        <dbReference type="ARBA" id="ARBA00023136"/>
    </source>
</evidence>
<dbReference type="InterPro" id="IPR004254">
    <property type="entry name" value="AdipoR/HlyIII-related"/>
</dbReference>
<gene>
    <name evidence="6" type="ORF">OA50_02001</name>
</gene>
<dbReference type="Pfam" id="PF03006">
    <property type="entry name" value="HlyIII"/>
    <property type="match status" value="1"/>
</dbReference>
<dbReference type="PATRIC" id="fig|1515334.3.peg.2016"/>
<dbReference type="Proteomes" id="UP000030960">
    <property type="component" value="Unassembled WGS sequence"/>
</dbReference>
<reference evidence="6 7" key="1">
    <citation type="submission" date="2014-10" db="EMBL/GenBank/DDBJ databases">
        <title>Genome sequence of Ponticoccus sp. strain UMTAT08 isolated from clonal culture of toxic dinoflagellate Alexandrium tamiyavanichii.</title>
        <authorList>
            <person name="Gan H.Y."/>
            <person name="Muhd D.-D."/>
            <person name="Mohd Noor M.E."/>
            <person name="Yeong Y.S."/>
            <person name="Usup G."/>
        </authorList>
    </citation>
    <scope>NUCLEOTIDE SEQUENCE [LARGE SCALE GENOMIC DNA]</scope>
    <source>
        <strain evidence="6 7">UMTAT08</strain>
    </source>
</reference>
<keyword evidence="4 5" id="KW-0472">Membrane</keyword>
<dbReference type="EMBL" id="JSUQ01000007">
    <property type="protein sequence ID" value="KHQ53471.1"/>
    <property type="molecule type" value="Genomic_DNA"/>
</dbReference>
<dbReference type="OrthoDB" id="9813689at2"/>
<accession>A0A0B3S9Z4</accession>
<comment type="caution">
    <text evidence="6">The sequence shown here is derived from an EMBL/GenBank/DDBJ whole genome shotgun (WGS) entry which is preliminary data.</text>
</comment>
<feature type="transmembrane region" description="Helical" evidence="5">
    <location>
        <begin position="202"/>
        <end position="223"/>
    </location>
</feature>
<name>A0A0B3S9Z4_9RHOB</name>
<evidence type="ECO:0000256" key="1">
    <source>
        <dbReference type="ARBA" id="ARBA00004141"/>
    </source>
</evidence>
<sequence>MTANRDIPIALPDREERAYSRAELASDMAVHLAALVMALAAVPVLITLTVVWRGDAAGIVGVSIYGGTLIVMLTASLLYNHVGRPHLTGLFRRLDMSAIHLKIAGTYTPFALLSGTGSGLLAAVWSAAAGAAAVTLFKRRLPAGLAVLMCLATGWAVVIGGWDMLAALPLSVCVLMVVGGVLYSIGTPFLMASRLRFHNTIWHGMVVAASIVFFVAVFLAAAVPHPVVAAR</sequence>
<keyword evidence="7" id="KW-1185">Reference proteome</keyword>
<keyword evidence="3 5" id="KW-1133">Transmembrane helix</keyword>
<evidence type="ECO:0000256" key="3">
    <source>
        <dbReference type="ARBA" id="ARBA00022989"/>
    </source>
</evidence>
<evidence type="ECO:0000256" key="5">
    <source>
        <dbReference type="SAM" id="Phobius"/>
    </source>
</evidence>
<dbReference type="RefSeq" id="WP_052244422.1">
    <property type="nucleotide sequence ID" value="NZ_JSUQ01000007.1"/>
</dbReference>
<proteinExistence type="predicted"/>
<feature type="transmembrane region" description="Helical" evidence="5">
    <location>
        <begin position="59"/>
        <end position="79"/>
    </location>
</feature>